<feature type="compositionally biased region" description="Polar residues" evidence="1">
    <location>
        <begin position="134"/>
        <end position="143"/>
    </location>
</feature>
<dbReference type="AlphaFoldDB" id="A0A7C8M724"/>
<organism evidence="2 3">
    <name type="scientific">Massariosphaeria phaeospora</name>
    <dbReference type="NCBI Taxonomy" id="100035"/>
    <lineage>
        <taxon>Eukaryota</taxon>
        <taxon>Fungi</taxon>
        <taxon>Dikarya</taxon>
        <taxon>Ascomycota</taxon>
        <taxon>Pezizomycotina</taxon>
        <taxon>Dothideomycetes</taxon>
        <taxon>Pleosporomycetidae</taxon>
        <taxon>Pleosporales</taxon>
        <taxon>Pleosporales incertae sedis</taxon>
        <taxon>Massariosphaeria</taxon>
    </lineage>
</organism>
<evidence type="ECO:0000256" key="1">
    <source>
        <dbReference type="SAM" id="MobiDB-lite"/>
    </source>
</evidence>
<gene>
    <name evidence="2" type="ORF">BDV95DRAFT_607646</name>
</gene>
<comment type="caution">
    <text evidence="2">The sequence shown here is derived from an EMBL/GenBank/DDBJ whole genome shotgun (WGS) entry which is preliminary data.</text>
</comment>
<proteinExistence type="predicted"/>
<dbReference type="EMBL" id="JAADJZ010000013">
    <property type="protein sequence ID" value="KAF2870476.1"/>
    <property type="molecule type" value="Genomic_DNA"/>
</dbReference>
<feature type="compositionally biased region" description="Polar residues" evidence="1">
    <location>
        <begin position="105"/>
        <end position="115"/>
    </location>
</feature>
<feature type="region of interest" description="Disordered" evidence="1">
    <location>
        <begin position="183"/>
        <end position="217"/>
    </location>
</feature>
<accession>A0A7C8M724</accession>
<evidence type="ECO:0000313" key="2">
    <source>
        <dbReference type="EMBL" id="KAF2870476.1"/>
    </source>
</evidence>
<dbReference type="Proteomes" id="UP000481861">
    <property type="component" value="Unassembled WGS sequence"/>
</dbReference>
<reference evidence="2 3" key="1">
    <citation type="submission" date="2020-01" db="EMBL/GenBank/DDBJ databases">
        <authorList>
            <consortium name="DOE Joint Genome Institute"/>
            <person name="Haridas S."/>
            <person name="Albert R."/>
            <person name="Binder M."/>
            <person name="Bloem J."/>
            <person name="Labutti K."/>
            <person name="Salamov A."/>
            <person name="Andreopoulos B."/>
            <person name="Baker S.E."/>
            <person name="Barry K."/>
            <person name="Bills G."/>
            <person name="Bluhm B.H."/>
            <person name="Cannon C."/>
            <person name="Castanera R."/>
            <person name="Culley D.E."/>
            <person name="Daum C."/>
            <person name="Ezra D."/>
            <person name="Gonzalez J.B."/>
            <person name="Henrissat B."/>
            <person name="Kuo A."/>
            <person name="Liang C."/>
            <person name="Lipzen A."/>
            <person name="Lutzoni F."/>
            <person name="Magnuson J."/>
            <person name="Mondo S."/>
            <person name="Nolan M."/>
            <person name="Ohm R."/>
            <person name="Pangilinan J."/>
            <person name="Park H.-J.H."/>
            <person name="Ramirez L."/>
            <person name="Alfaro M."/>
            <person name="Sun H."/>
            <person name="Tritt A."/>
            <person name="Yoshinaga Y."/>
            <person name="Zwiers L.-H.L."/>
            <person name="Turgeon B.G."/>
            <person name="Goodwin S.B."/>
            <person name="Spatafora J.W."/>
            <person name="Crous P.W."/>
            <person name="Grigoriev I.V."/>
        </authorList>
    </citation>
    <scope>NUCLEOTIDE SEQUENCE [LARGE SCALE GENOMIC DNA]</scope>
    <source>
        <strain evidence="2 3">CBS 611.86</strain>
    </source>
</reference>
<protein>
    <submittedName>
        <fullName evidence="2">Uncharacterized protein</fullName>
    </submittedName>
</protein>
<sequence length="217" mass="24690">MALPNKGMLLRATLCQLRPILSTRAHIRLLGPQHIQLNKDTLYRLRNQADTKYTMLRRQRTRLLLQRVLLQEDRVRIRDVATDQDAPVSPVDPQSAMPPAMPHRGQSNAPSSNVPTKGIKLEVKLEDEDEPESHSANSSQVPQPNEELVRALAESRQREARMLAESREQAARIERMERMMEQVIASNRGGTDPSRPQEGLSEEISEIEKAEWFTSTD</sequence>
<evidence type="ECO:0000313" key="3">
    <source>
        <dbReference type="Proteomes" id="UP000481861"/>
    </source>
</evidence>
<feature type="region of interest" description="Disordered" evidence="1">
    <location>
        <begin position="81"/>
        <end position="148"/>
    </location>
</feature>
<keyword evidence="3" id="KW-1185">Reference proteome</keyword>
<name>A0A7C8M724_9PLEO</name>